<dbReference type="Pfam" id="PF18359">
    <property type="entry name" value="Tudor_5"/>
    <property type="match status" value="1"/>
</dbReference>
<feature type="region of interest" description="Disordered" evidence="1">
    <location>
        <begin position="1149"/>
        <end position="1180"/>
    </location>
</feature>
<sequence length="2049" mass="232235">MMYDDVQGAGNGRKEKPSPLDPEYWRGITHSYGEPAAPYGFSPQAQNYYDAPSPMAAAVHPQQHHIVVSPIPQVYHATSNGFDMQERPFDYNHSSHNYRNPHYPLHDHNSQLRMQLRRCFTAVTVDLRHLFGAYDHHRCGGVTVSAFQDALNQCGIFLSPMQLSSIQQRFYNSKMDVIDYHALAQFLALDSHEVETIISDIRSRVSSSSSNIRQMLQQYDPHGSGYVPRSAFQDICQRFSNSSDTELHWLAQAFVSPYEPHMISYGRLLDSLPQQHIHNAHAFESRSVYSTNSLPVSPMLARPQIAQPQETAFSPSYYTGYSTMVNHAVPTAQVIIKKNGWICRVCAHQQIEDWVTHCEICETSKPHGGARGIFIKCPHCKFDNNFDATRCELCNHSIKSRHSKKKKKYASSSSSSSSSSSGSRRSKSKKARRQDKNPRFHRGETIQAIPLNRDEYEIGRVVKCHKDETYDVKFDSGKVEKYVPEESLREVVRSKHHQSPRHHHSPHKSSRDDLYDHGDKHRDRHDHHHKEHNRQSSSPRPKHYHQKESSDETNPKAKSPRKPTRPEPITTTDSESSHPPKFRVGQSVKGDYKRQGEKIAAIVAKVHSNGTYDLEYETGKLESHVPESAISTSVHNSPKKKVVSEETTTTSDEKVTFEKGQKVEAKYGGKSTWKSGVISRKRVNGTYDIDYDGGEKETGVAAKLIRPKPKSPAKKKVEETSTEEEKPKKNKFKQGDKIEARYKGRETYYSGVIARVRLNGSYDIDYDDGEKETGISVDLIRSRGSSSPKKKPAEVSSTEEEKPKKHKFQQGDKIEAKCGGEDKYYPGVVSRVKLNGTYIIEFDHGITEAGIPASSMRERASSPKKKSTETSSEDDRKPSKKFKEGEKVEAQYKGKSKFYPGVIARCRMNGTYDIDYEDGEKEKEVAANMIRSKEKSSPKKKIDETSTEEEKPKKNKFQQGDKIEARCGGEDKYYPGVITRVRLNGTYIIEYDHGITETGVAADLIRPRSSSPKKKHNDDTSQDENTKCKKFKEGEKVEAQYKGKSKFYPGVISRCRLNGTYDIDYDDGEKEKEVAAELIRSREKSSPSKKSKDDSEDDKKAKKFKEGEKVEAQHKGKSKFYPGVISRCRLNGTYDIDYDDGEKETGVAADLIRSKEKSSPRKKSSDTSEDEVKAKKFKEGEKVEAQYKGKSKFYPGVIGRCRLNGTYDIDYDDGEKETGVAADLIRSREKTSPKKSKSDDSTEDEKQSKKLKEGDKIEAQYKGKSKFYPGVISRCRLNGTYDIDYDDGEKETGVSADLIRLKEKSSPKKKSEDSTSDEKKSQKFKEGEKVEAQYKGKSRFYPGVISRCRLNGTYDIDYDDGEKETGVAAELIRSKEKSSPKKGKNDSRSDDDEKIKFKEGEKIECLYKGKSKYYPGVIARVRSNGTYDIDYDDGEKEKEVEAKLIRSREKSSPKKKSSDVSEDDNKKSKKFKEGEKVEAQYKGKSKFYPGVISRCRLNGTYDIDYDDGEKEKEVAAELIRSREKSSPSKKSKDDSEDDKKAKKFKEGEKVEAQHKGKSKFYPGVISRCRLNGTYDIDYDDGEKETGVAADLIRSKEKSSPKRKPSDDTSDEENKRFKEGEKIEALYKGKTKYYPGVIARVRSNGTYDVDYDDGEKEKEVVAKYIRSKQSSSPKKKNSDDSDNDKKPSKFKEGDKIEAQYKGKEKFYSGMISRCRLNGTYDIDYDDGEKEKEVEAKFIRLKGSSPRKRDNDNDDDKKSKKFKEGEKVEAQYKGKSKFYPGVISRCRLNGTYDIDYDDGEKETGVAADLIRSKEKSSPAKKSKDETSDEENKRFKEGEKIEALYKGKTKYYPGVIARVRSNGTYDVDYDDGEKEKEVPAKFIRSKQSSSPKKKSSDDSDADKNTKKFKEGEKVEAQYKGKAKFYPGVISRCRLNGTYDIDYDDGEKETGVSGSLIRSKESSSAKMSSDPFGESYRVGTKVEALYKGKKEWFKGTISKDHGDGRYDIEYDDGDKELKVPAKLIRPIKTASGRANFQKLVGSTKKAKSGNSSD</sequence>
<dbReference type="Proteomes" id="UP000481153">
    <property type="component" value="Unassembled WGS sequence"/>
</dbReference>
<feature type="compositionally biased region" description="Basic and acidic residues" evidence="1">
    <location>
        <begin position="1225"/>
        <end position="1257"/>
    </location>
</feature>
<feature type="region of interest" description="Disordered" evidence="1">
    <location>
        <begin position="1074"/>
        <end position="1116"/>
    </location>
</feature>
<feature type="compositionally biased region" description="Basic and acidic residues" evidence="1">
    <location>
        <begin position="799"/>
        <end position="823"/>
    </location>
</feature>
<feature type="compositionally biased region" description="Basic and acidic residues" evidence="1">
    <location>
        <begin position="1514"/>
        <end position="1554"/>
    </location>
</feature>
<feature type="region of interest" description="Disordered" evidence="1">
    <location>
        <begin position="1659"/>
        <end position="1695"/>
    </location>
</feature>
<reference evidence="3 4" key="1">
    <citation type="submission" date="2019-07" db="EMBL/GenBank/DDBJ databases">
        <title>Genomics analysis of Aphanomyces spp. identifies a new class of oomycete effector associated with host adaptation.</title>
        <authorList>
            <person name="Gaulin E."/>
        </authorList>
    </citation>
    <scope>NUCLEOTIDE SEQUENCE [LARGE SCALE GENOMIC DNA]</scope>
    <source>
        <strain evidence="3 4">ATCC 201684</strain>
    </source>
</reference>
<feature type="region of interest" description="Disordered" evidence="1">
    <location>
        <begin position="1735"/>
        <end position="1764"/>
    </location>
</feature>
<feature type="region of interest" description="Disordered" evidence="1">
    <location>
        <begin position="849"/>
        <end position="888"/>
    </location>
</feature>
<feature type="domain" description="EF-hand" evidence="2">
    <location>
        <begin position="207"/>
        <end position="242"/>
    </location>
</feature>
<feature type="region of interest" description="Disordered" evidence="1">
    <location>
        <begin position="1294"/>
        <end position="1328"/>
    </location>
</feature>
<dbReference type="InterPro" id="IPR014002">
    <property type="entry name" value="Agenet_dom_plant"/>
</dbReference>
<feature type="compositionally biased region" description="Basic and acidic residues" evidence="1">
    <location>
        <begin position="509"/>
        <end position="521"/>
    </location>
</feature>
<feature type="compositionally biased region" description="Basic and acidic residues" evidence="1">
    <location>
        <begin position="1592"/>
        <end position="1620"/>
    </location>
</feature>
<feature type="compositionally biased region" description="Basic and acidic residues" evidence="1">
    <location>
        <begin position="928"/>
        <end position="952"/>
    </location>
</feature>
<feature type="compositionally biased region" description="Basic and acidic residues" evidence="1">
    <location>
        <begin position="1435"/>
        <end position="1475"/>
    </location>
</feature>
<evidence type="ECO:0000259" key="2">
    <source>
        <dbReference type="PROSITE" id="PS50222"/>
    </source>
</evidence>
<proteinExistence type="predicted"/>
<feature type="compositionally biased region" description="Basic and acidic residues" evidence="1">
    <location>
        <begin position="1016"/>
        <end position="1032"/>
    </location>
</feature>
<feature type="compositionally biased region" description="Basic and acidic residues" evidence="1">
    <location>
        <begin position="1745"/>
        <end position="1764"/>
    </location>
</feature>
<feature type="compositionally biased region" description="Basic and acidic residues" evidence="1">
    <location>
        <begin position="1074"/>
        <end position="1114"/>
    </location>
</feature>
<feature type="compositionally biased region" description="Basic residues" evidence="1">
    <location>
        <begin position="705"/>
        <end position="714"/>
    </location>
</feature>
<dbReference type="PANTHER" id="PTHR34157">
    <property type="entry name" value="TUZIN"/>
    <property type="match status" value="1"/>
</dbReference>
<dbReference type="VEuPathDB" id="FungiDB:AeMF1_000431"/>
<dbReference type="PROSITE" id="PS50222">
    <property type="entry name" value="EF_HAND_2"/>
    <property type="match status" value="1"/>
</dbReference>
<feature type="compositionally biased region" description="Basic residues" evidence="1">
    <location>
        <begin position="424"/>
        <end position="433"/>
    </location>
</feature>
<dbReference type="InterPro" id="IPR011992">
    <property type="entry name" value="EF-hand-dom_pair"/>
</dbReference>
<dbReference type="GO" id="GO:0005509">
    <property type="term" value="F:calcium ion binding"/>
    <property type="evidence" value="ECO:0007669"/>
    <property type="project" value="InterPro"/>
</dbReference>
<dbReference type="VEuPathDB" id="FungiDB:AeMF1_005538"/>
<feature type="region of interest" description="Disordered" evidence="1">
    <location>
        <begin position="1"/>
        <end position="22"/>
    </location>
</feature>
<feature type="compositionally biased region" description="Basic and acidic residues" evidence="1">
    <location>
        <begin position="1152"/>
        <end position="1180"/>
    </location>
</feature>
<feature type="region of interest" description="Disordered" evidence="1">
    <location>
        <begin position="1514"/>
        <end position="1556"/>
    </location>
</feature>
<dbReference type="InterPro" id="IPR002048">
    <property type="entry name" value="EF_hand_dom"/>
</dbReference>
<dbReference type="Gene3D" id="2.30.30.140">
    <property type="match status" value="21"/>
</dbReference>
<protein>
    <recommendedName>
        <fullName evidence="2">EF-hand domain-containing protein</fullName>
    </recommendedName>
</protein>
<comment type="caution">
    <text evidence="3">The sequence shown here is derived from an EMBL/GenBank/DDBJ whole genome shotgun (WGS) entry which is preliminary data.</text>
</comment>
<organism evidence="3 4">
    <name type="scientific">Aphanomyces euteiches</name>
    <dbReference type="NCBI Taxonomy" id="100861"/>
    <lineage>
        <taxon>Eukaryota</taxon>
        <taxon>Sar</taxon>
        <taxon>Stramenopiles</taxon>
        <taxon>Oomycota</taxon>
        <taxon>Saprolegniomycetes</taxon>
        <taxon>Saprolegniales</taxon>
        <taxon>Verrucalvaceae</taxon>
        <taxon>Aphanomyces</taxon>
    </lineage>
</organism>
<dbReference type="Gene3D" id="1.10.238.10">
    <property type="entry name" value="EF-hand"/>
    <property type="match status" value="1"/>
</dbReference>
<feature type="compositionally biased region" description="Low complexity" evidence="1">
    <location>
        <begin position="410"/>
        <end position="423"/>
    </location>
</feature>
<dbReference type="InterPro" id="IPR041291">
    <property type="entry name" value="TUDOR_5"/>
</dbReference>
<feature type="region of interest" description="Disordered" evidence="1">
    <location>
        <begin position="700"/>
        <end position="732"/>
    </location>
</feature>
<feature type="region of interest" description="Disordered" evidence="1">
    <location>
        <begin position="490"/>
        <end position="593"/>
    </location>
</feature>
<feature type="region of interest" description="Disordered" evidence="1">
    <location>
        <begin position="1944"/>
        <end position="1969"/>
    </location>
</feature>
<feature type="region of interest" description="Disordered" evidence="1">
    <location>
        <begin position="928"/>
        <end position="962"/>
    </location>
</feature>
<dbReference type="PANTHER" id="PTHR34157:SF2">
    <property type="entry name" value="TUZIN"/>
    <property type="match status" value="1"/>
</dbReference>
<gene>
    <name evidence="3" type="ORF">Ae201684_000229</name>
</gene>
<feature type="compositionally biased region" description="Basic and acidic residues" evidence="1">
    <location>
        <begin position="873"/>
        <end position="888"/>
    </location>
</feature>
<dbReference type="FunFam" id="2.30.30.140:FF:000164">
    <property type="entry name" value="Uncharacterized protein"/>
    <property type="match status" value="8"/>
</dbReference>
<dbReference type="SMART" id="SM00743">
    <property type="entry name" value="Agenet"/>
    <property type="match status" value="19"/>
</dbReference>
<feature type="region of interest" description="Disordered" evidence="1">
    <location>
        <begin position="1425"/>
        <end position="1475"/>
    </location>
</feature>
<feature type="region of interest" description="Disordered" evidence="1">
    <location>
        <begin position="1220"/>
        <end position="1257"/>
    </location>
</feature>
<feature type="compositionally biased region" description="Basic residues" evidence="1">
    <location>
        <begin position="494"/>
        <end position="508"/>
    </location>
</feature>
<feature type="region of interest" description="Disordered" evidence="1">
    <location>
        <begin position="1860"/>
        <end position="1909"/>
    </location>
</feature>
<feature type="compositionally biased region" description="Basic and acidic residues" evidence="1">
    <location>
        <begin position="546"/>
        <end position="555"/>
    </location>
</feature>
<dbReference type="SMART" id="SM00333">
    <property type="entry name" value="TUDOR"/>
    <property type="match status" value="20"/>
</dbReference>
<dbReference type="EMBL" id="VJMJ01000001">
    <property type="protein sequence ID" value="KAF0745782.1"/>
    <property type="molecule type" value="Genomic_DNA"/>
</dbReference>
<evidence type="ECO:0000313" key="3">
    <source>
        <dbReference type="EMBL" id="KAF0745782.1"/>
    </source>
</evidence>
<evidence type="ECO:0000256" key="1">
    <source>
        <dbReference type="SAM" id="MobiDB-lite"/>
    </source>
</evidence>
<feature type="region of interest" description="Disordered" evidence="1">
    <location>
        <begin position="404"/>
        <end position="445"/>
    </location>
</feature>
<feature type="compositionally biased region" description="Basic and acidic residues" evidence="1">
    <location>
        <begin position="1675"/>
        <end position="1695"/>
    </location>
</feature>
<feature type="compositionally biased region" description="Basic and acidic residues" evidence="1">
    <location>
        <begin position="1372"/>
        <end position="1394"/>
    </location>
</feature>
<dbReference type="InterPro" id="IPR002999">
    <property type="entry name" value="Tudor"/>
</dbReference>
<dbReference type="VEuPathDB" id="FungiDB:AeMF1_008607"/>
<accession>A0A6G0XYS9</accession>
<feature type="compositionally biased region" description="Basic and acidic residues" evidence="1">
    <location>
        <begin position="715"/>
        <end position="732"/>
    </location>
</feature>
<name>A0A6G0XYS9_9STRA</name>
<feature type="compositionally biased region" description="Basic residues" evidence="1">
    <location>
        <begin position="522"/>
        <end position="532"/>
    </location>
</feature>
<feature type="region of interest" description="Disordered" evidence="1">
    <location>
        <begin position="1805"/>
        <end position="1835"/>
    </location>
</feature>
<feature type="region of interest" description="Disordered" evidence="1">
    <location>
        <begin position="777"/>
        <end position="823"/>
    </location>
</feature>
<feature type="compositionally biased region" description="Basic and acidic residues" evidence="1">
    <location>
        <begin position="434"/>
        <end position="444"/>
    </location>
</feature>
<feature type="compositionally biased region" description="Basic and acidic residues" evidence="1">
    <location>
        <begin position="1891"/>
        <end position="1909"/>
    </location>
</feature>
<dbReference type="SUPFAM" id="SSF63748">
    <property type="entry name" value="Tudor/PWWP/MBT"/>
    <property type="match status" value="1"/>
</dbReference>
<keyword evidence="4" id="KW-1185">Reference proteome</keyword>
<feature type="region of interest" description="Disordered" evidence="1">
    <location>
        <begin position="1006"/>
        <end position="1032"/>
    </location>
</feature>
<dbReference type="CDD" id="cd04508">
    <property type="entry name" value="Tudor_SF"/>
    <property type="match status" value="18"/>
</dbReference>
<feature type="region of interest" description="Disordered" evidence="1">
    <location>
        <begin position="1587"/>
        <end position="1620"/>
    </location>
</feature>
<feature type="compositionally biased region" description="Basic and acidic residues" evidence="1">
    <location>
        <begin position="1299"/>
        <end position="1328"/>
    </location>
</feature>
<feature type="compositionally biased region" description="Basic and acidic residues" evidence="1">
    <location>
        <begin position="1808"/>
        <end position="1835"/>
    </location>
</feature>
<feature type="region of interest" description="Disordered" evidence="1">
    <location>
        <begin position="627"/>
        <end position="655"/>
    </location>
</feature>
<dbReference type="SUPFAM" id="SSF47473">
    <property type="entry name" value="EF-hand"/>
    <property type="match status" value="1"/>
</dbReference>
<feature type="region of interest" description="Disordered" evidence="1">
    <location>
        <begin position="1369"/>
        <end position="1394"/>
    </location>
</feature>
<evidence type="ECO:0000313" key="4">
    <source>
        <dbReference type="Proteomes" id="UP000481153"/>
    </source>
</evidence>